<dbReference type="AlphaFoldDB" id="A0A223S3J2"/>
<protein>
    <submittedName>
        <fullName evidence="1">Uncharacterized protein</fullName>
    </submittedName>
</protein>
<sequence>MTIYSQHANRGKTQILATYEGSDGVVSSTVTSLGDPALAVPIIDVLNRISALVTVPLSVHDLRDRRVASYPSKHLAALTDRASRADLLTGTHSLWYEYACLQLHQALADLDDALATVPEPVRIAIDAELEAEARELSEALAEYSEGIPMPETEGRRHWDFGHPFVTYDGGMDTLSRDIREQLDRLEEGITAEEREKSIEDLRVLATAFSRCSGGLAFLEHAHLEIFAEPYDSDGYYMSIQAPQPGDDDSGSWDIGIGRWEPDDPDEEDGSATGHIVLRCVLPTSPGADEIANLLNQLEREPNLLAKWAETPVGAALGGTKFVVTEGCDN</sequence>
<evidence type="ECO:0000313" key="2">
    <source>
        <dbReference type="Proteomes" id="UP000215005"/>
    </source>
</evidence>
<dbReference type="EMBL" id="CP022753">
    <property type="protein sequence ID" value="ASU82589.1"/>
    <property type="molecule type" value="Genomic_DNA"/>
</dbReference>
<gene>
    <name evidence="1" type="ORF">CDO52_07135</name>
</gene>
<reference evidence="1 2" key="1">
    <citation type="submission" date="2017-08" db="EMBL/GenBank/DDBJ databases">
        <title>The complete genome sequence of Nocardiopsis gilva YIM 90087.</title>
        <authorList>
            <person name="Yin M."/>
            <person name="Tang S."/>
        </authorList>
    </citation>
    <scope>NUCLEOTIDE SEQUENCE [LARGE SCALE GENOMIC DNA]</scope>
    <source>
        <strain evidence="1 2">YIM 90087</strain>
    </source>
</reference>
<accession>A0A223S3J2</accession>
<organism evidence="1 2">
    <name type="scientific">Nocardiopsis gilva YIM 90087</name>
    <dbReference type="NCBI Taxonomy" id="1235441"/>
    <lineage>
        <taxon>Bacteria</taxon>
        <taxon>Bacillati</taxon>
        <taxon>Actinomycetota</taxon>
        <taxon>Actinomycetes</taxon>
        <taxon>Streptosporangiales</taxon>
        <taxon>Nocardiopsidaceae</taxon>
        <taxon>Nocardiopsis</taxon>
    </lineage>
</organism>
<dbReference type="RefSeq" id="WP_017620010.1">
    <property type="nucleotide sequence ID" value="NZ_ANBG01000289.1"/>
</dbReference>
<dbReference type="KEGG" id="ngv:CDO52_07135"/>
<proteinExistence type="predicted"/>
<dbReference type="Proteomes" id="UP000215005">
    <property type="component" value="Chromosome"/>
</dbReference>
<evidence type="ECO:0000313" key="1">
    <source>
        <dbReference type="EMBL" id="ASU82589.1"/>
    </source>
</evidence>
<keyword evidence="2" id="KW-1185">Reference proteome</keyword>
<dbReference type="OrthoDB" id="3612780at2"/>
<name>A0A223S3J2_9ACTN</name>